<keyword evidence="9" id="KW-0539">Nucleus</keyword>
<evidence type="ECO:0008006" key="17">
    <source>
        <dbReference type="Google" id="ProtNLM"/>
    </source>
</evidence>
<dbReference type="AlphaFoldDB" id="A0AAV2NQU7"/>
<keyword evidence="5 10" id="KW-0863">Zinc-finger</keyword>
<feature type="compositionally biased region" description="Basic and acidic residues" evidence="11">
    <location>
        <begin position="157"/>
        <end position="167"/>
    </location>
</feature>
<gene>
    <name evidence="15" type="ORF">LPLAT_LOCUS7517</name>
</gene>
<dbReference type="CDD" id="cd02643">
    <property type="entry name" value="R3H_NF-X1"/>
    <property type="match status" value="1"/>
</dbReference>
<evidence type="ECO:0000313" key="15">
    <source>
        <dbReference type="EMBL" id="CAL1681505.1"/>
    </source>
</evidence>
<dbReference type="InterPro" id="IPR001841">
    <property type="entry name" value="Znf_RING"/>
</dbReference>
<keyword evidence="7" id="KW-0805">Transcription regulation</keyword>
<feature type="compositionally biased region" description="Basic and acidic residues" evidence="11">
    <location>
        <begin position="1186"/>
        <end position="1198"/>
    </location>
</feature>
<accession>A0AAV2NQU7</accession>
<dbReference type="SUPFAM" id="SSF57850">
    <property type="entry name" value="RING/U-box"/>
    <property type="match status" value="1"/>
</dbReference>
<evidence type="ECO:0000256" key="1">
    <source>
        <dbReference type="ARBA" id="ARBA00004123"/>
    </source>
</evidence>
<dbReference type="InterPro" id="IPR034076">
    <property type="entry name" value="R3H_NF-X1"/>
</dbReference>
<evidence type="ECO:0000256" key="4">
    <source>
        <dbReference type="ARBA" id="ARBA00022737"/>
    </source>
</evidence>
<feature type="compositionally biased region" description="Polar residues" evidence="11">
    <location>
        <begin position="210"/>
        <end position="222"/>
    </location>
</feature>
<evidence type="ECO:0000256" key="6">
    <source>
        <dbReference type="ARBA" id="ARBA00022833"/>
    </source>
</evidence>
<keyword evidence="3" id="KW-0479">Metal-binding</keyword>
<dbReference type="Proteomes" id="UP001497644">
    <property type="component" value="Chromosome 3"/>
</dbReference>
<dbReference type="Pfam" id="PF01424">
    <property type="entry name" value="R3H"/>
    <property type="match status" value="1"/>
</dbReference>
<evidence type="ECO:0000256" key="5">
    <source>
        <dbReference type="ARBA" id="ARBA00022771"/>
    </source>
</evidence>
<comment type="similarity">
    <text evidence="2">Belongs to the NFX1 family.</text>
</comment>
<organism evidence="15 16">
    <name type="scientific">Lasius platythorax</name>
    <dbReference type="NCBI Taxonomy" id="488582"/>
    <lineage>
        <taxon>Eukaryota</taxon>
        <taxon>Metazoa</taxon>
        <taxon>Ecdysozoa</taxon>
        <taxon>Arthropoda</taxon>
        <taxon>Hexapoda</taxon>
        <taxon>Insecta</taxon>
        <taxon>Pterygota</taxon>
        <taxon>Neoptera</taxon>
        <taxon>Endopterygota</taxon>
        <taxon>Hymenoptera</taxon>
        <taxon>Apocrita</taxon>
        <taxon>Aculeata</taxon>
        <taxon>Formicoidea</taxon>
        <taxon>Formicidae</taxon>
        <taxon>Formicinae</taxon>
        <taxon>Lasius</taxon>
        <taxon>Lasius</taxon>
    </lineage>
</organism>
<dbReference type="PANTHER" id="PTHR12360">
    <property type="entry name" value="NUCLEAR TRANSCRIPTION FACTOR, X-BOX BINDING 1 NFX1"/>
    <property type="match status" value="1"/>
</dbReference>
<dbReference type="PROSITE" id="PS50016">
    <property type="entry name" value="ZF_PHD_2"/>
    <property type="match status" value="1"/>
</dbReference>
<evidence type="ECO:0000256" key="11">
    <source>
        <dbReference type="SAM" id="MobiDB-lite"/>
    </source>
</evidence>
<keyword evidence="6" id="KW-0862">Zinc</keyword>
<dbReference type="InterPro" id="IPR000967">
    <property type="entry name" value="Znf_NFX1"/>
</dbReference>
<feature type="domain" description="R3H" evidence="14">
    <location>
        <begin position="1061"/>
        <end position="1126"/>
    </location>
</feature>
<feature type="compositionally biased region" description="Polar residues" evidence="11">
    <location>
        <begin position="1157"/>
        <end position="1185"/>
    </location>
</feature>
<dbReference type="InterPro" id="IPR034078">
    <property type="entry name" value="NFX1_fam"/>
</dbReference>
<evidence type="ECO:0000256" key="8">
    <source>
        <dbReference type="ARBA" id="ARBA00023163"/>
    </source>
</evidence>
<sequence length="1198" mass="135799">MAAWDGSFQTEDPNYCAHSAAENSWTYFDVNSAGNCHPAAGGGRPSVTYERTSGRAGQSALCQIDPQHPSTMVPLEDTYYQEHILPSSSGSLQNSSNNSRNAPFFRDNQKPRSRGNRAIGKPISSEGDIIQSSIVQNSNLQATANEFVPNSIRNKKDRFSKQEDRDNAAGGSFDAQDFRPRSINKYASSSDNRYKGERRYDNRRDVNYRQKNQQDAQAPSRSNYRDAQRSGNGGRNYNKFQNGKYYNRRHQDASFVEQHTAGKARTPTTEHGTSSFTFDRQENKAFAKELQEDDGRSRGGTCEDNDSENASLKDLETQRNSKPKRFTDHANASNYYNKYNYKYKHYYKYNSDDVQSESGGRQTASKTAVGATKYMHKRNNEGTANHKEKNLENWRDRAEDNDATRVQGKSLKNKHKIDDDASQRERLTEQLNRGILECLVCYEHIKQSEYVWSCNNCYHVLHLKCIKKWAKSSQSENSWKCPACRDISLLIPEEYFCFCGKRKMPEWNRRDVVHSCGEICGRNLSKNNCTQKCILLCHPGSCPQCVAMVTKYCGCGRMSKMLLYSAHQLLQCVSICEKDLSCGKHTCQRKYHQGECGPCDETVRQTCFCGKKTQEVPCRANVTDTYSCNNICNKPLDCEKHYCQEVCHLGTCEPCSLTPERITTCCCGQTPLTEKRESCLDPVPICDKICSKRLRCGQPSNPHICKAPCHVDDCPDCDLNTDVKCRCGNMDREIACKELTSKADDARCEKRCKKKRSCGKHNCNQLCCIDIEHVCPLPCSKTLSCGRHKCQERCHMGRCSPCWQSSFEELYCECGAEVIYPPVPCGTRRPVCNRPCSREHPCDHEVLHNCHSEPACPPCGVLTQRWCHGKHELRKAVPCHVKEISCGLPCYKPLTCGRHKCITMCHSGSCERPGQQCTQPCSMTRELCGHICAAPCHEGKCPDTPCKEMVKVTCQCGHRTMSRVCADNAREYQRIASNILASKMADMQLGHSVDLEEVFGQGAKKQNQLKTLECNDECKTIERNRRLALGLQIVNPDLSGKLMPRYTDYMKQWAKKDPHFCQMVHEKLTELVQLAKTSKQKSRSYSFDVMNREKRHFVHESCQHFGCESQAYDEEPKRNVVATAVKDKCWLPSYSLLEMVQREKGQRKVPGPVLNASKGNNSTKTVLSLPVKQSQKSLPSPSTAKPTDKEIDYFDYRG</sequence>
<dbReference type="PANTHER" id="PTHR12360:SF12">
    <property type="entry name" value="TRANSCRIPTIONAL REPRESSOR NF-X1"/>
    <property type="match status" value="1"/>
</dbReference>
<dbReference type="InterPro" id="IPR001374">
    <property type="entry name" value="R3H_dom"/>
</dbReference>
<evidence type="ECO:0000259" key="13">
    <source>
        <dbReference type="PROSITE" id="PS50089"/>
    </source>
</evidence>
<evidence type="ECO:0000313" key="16">
    <source>
        <dbReference type="Proteomes" id="UP001497644"/>
    </source>
</evidence>
<dbReference type="CDD" id="cd06008">
    <property type="entry name" value="NF-X1-zinc-finger"/>
    <property type="match status" value="7"/>
</dbReference>
<dbReference type="SMART" id="SM00438">
    <property type="entry name" value="ZnF_NFX"/>
    <property type="match status" value="9"/>
</dbReference>
<dbReference type="Gene3D" id="3.30.1370.50">
    <property type="entry name" value="R3H-like domain"/>
    <property type="match status" value="1"/>
</dbReference>
<comment type="subcellular location">
    <subcellularLocation>
        <location evidence="1">Nucleus</location>
    </subcellularLocation>
</comment>
<proteinExistence type="inferred from homology"/>
<evidence type="ECO:0000256" key="3">
    <source>
        <dbReference type="ARBA" id="ARBA00022723"/>
    </source>
</evidence>
<dbReference type="SMART" id="SM00393">
    <property type="entry name" value="R3H"/>
    <property type="match status" value="1"/>
</dbReference>
<dbReference type="GO" id="GO:0008270">
    <property type="term" value="F:zinc ion binding"/>
    <property type="evidence" value="ECO:0007669"/>
    <property type="project" value="UniProtKB-KW"/>
</dbReference>
<name>A0AAV2NQU7_9HYME</name>
<keyword evidence="8" id="KW-0804">Transcription</keyword>
<feature type="compositionally biased region" description="Basic and acidic residues" evidence="11">
    <location>
        <begin position="279"/>
        <end position="297"/>
    </location>
</feature>
<dbReference type="InterPro" id="IPR019787">
    <property type="entry name" value="Znf_PHD-finger"/>
</dbReference>
<dbReference type="PROSITE" id="PS50089">
    <property type="entry name" value="ZF_RING_2"/>
    <property type="match status" value="1"/>
</dbReference>
<feature type="region of interest" description="Disordered" evidence="11">
    <location>
        <begin position="86"/>
        <end position="125"/>
    </location>
</feature>
<feature type="compositionally biased region" description="Polar residues" evidence="11">
    <location>
        <begin position="266"/>
        <end position="278"/>
    </location>
</feature>
<dbReference type="PROSITE" id="PS51061">
    <property type="entry name" value="R3H"/>
    <property type="match status" value="1"/>
</dbReference>
<dbReference type="GO" id="GO:0000977">
    <property type="term" value="F:RNA polymerase II transcription regulatory region sequence-specific DNA binding"/>
    <property type="evidence" value="ECO:0007669"/>
    <property type="project" value="TreeGrafter"/>
</dbReference>
<evidence type="ECO:0000259" key="14">
    <source>
        <dbReference type="PROSITE" id="PS51061"/>
    </source>
</evidence>
<evidence type="ECO:0000259" key="12">
    <source>
        <dbReference type="PROSITE" id="PS50016"/>
    </source>
</evidence>
<keyword evidence="4" id="KW-0677">Repeat</keyword>
<feature type="region of interest" description="Disordered" evidence="11">
    <location>
        <begin position="258"/>
        <end position="329"/>
    </location>
</feature>
<evidence type="ECO:0000256" key="7">
    <source>
        <dbReference type="ARBA" id="ARBA00023015"/>
    </source>
</evidence>
<evidence type="ECO:0000256" key="10">
    <source>
        <dbReference type="PROSITE-ProRule" id="PRU00175"/>
    </source>
</evidence>
<evidence type="ECO:0000256" key="9">
    <source>
        <dbReference type="ARBA" id="ARBA00023242"/>
    </source>
</evidence>
<feature type="compositionally biased region" description="Basic and acidic residues" evidence="11">
    <location>
        <begin position="192"/>
        <end position="208"/>
    </location>
</feature>
<reference evidence="15" key="1">
    <citation type="submission" date="2024-04" db="EMBL/GenBank/DDBJ databases">
        <authorList>
            <consortium name="Molecular Ecology Group"/>
        </authorList>
    </citation>
    <scope>NUCLEOTIDE SEQUENCE</scope>
</reference>
<dbReference type="GO" id="GO:0000122">
    <property type="term" value="P:negative regulation of transcription by RNA polymerase II"/>
    <property type="evidence" value="ECO:0007669"/>
    <property type="project" value="TreeGrafter"/>
</dbReference>
<keyword evidence="16" id="KW-1185">Reference proteome</keyword>
<dbReference type="GO" id="GO:0005634">
    <property type="term" value="C:nucleus"/>
    <property type="evidence" value="ECO:0007669"/>
    <property type="project" value="UniProtKB-SubCell"/>
</dbReference>
<dbReference type="SUPFAM" id="SSF82708">
    <property type="entry name" value="R3H domain"/>
    <property type="match status" value="1"/>
</dbReference>
<feature type="domain" description="PHD-type" evidence="12">
    <location>
        <begin position="435"/>
        <end position="487"/>
    </location>
</feature>
<feature type="region of interest" description="Disordered" evidence="11">
    <location>
        <begin position="146"/>
        <end position="241"/>
    </location>
</feature>
<dbReference type="SMART" id="SM00184">
    <property type="entry name" value="RING"/>
    <property type="match status" value="1"/>
</dbReference>
<dbReference type="Pfam" id="PF01422">
    <property type="entry name" value="zf-NF-X1"/>
    <property type="match status" value="8"/>
</dbReference>
<evidence type="ECO:0000256" key="2">
    <source>
        <dbReference type="ARBA" id="ARBA00007269"/>
    </source>
</evidence>
<dbReference type="EMBL" id="OZ034826">
    <property type="protein sequence ID" value="CAL1681505.1"/>
    <property type="molecule type" value="Genomic_DNA"/>
</dbReference>
<feature type="region of interest" description="Disordered" evidence="11">
    <location>
        <begin position="1145"/>
        <end position="1198"/>
    </location>
</feature>
<protein>
    <recommendedName>
        <fullName evidence="17">Protein shuttle craft</fullName>
    </recommendedName>
</protein>
<dbReference type="InterPro" id="IPR036867">
    <property type="entry name" value="R3H_dom_sf"/>
</dbReference>
<feature type="domain" description="RING-type" evidence="13">
    <location>
        <begin position="438"/>
        <end position="485"/>
    </location>
</feature>
<dbReference type="GO" id="GO:0000981">
    <property type="term" value="F:DNA-binding transcription factor activity, RNA polymerase II-specific"/>
    <property type="evidence" value="ECO:0007669"/>
    <property type="project" value="TreeGrafter"/>
</dbReference>
<feature type="compositionally biased region" description="Low complexity" evidence="11">
    <location>
        <begin position="87"/>
        <end position="101"/>
    </location>
</feature>